<organism evidence="2 3">
    <name type="scientific">Actinacidiphila paucisporea</name>
    <dbReference type="NCBI Taxonomy" id="310782"/>
    <lineage>
        <taxon>Bacteria</taxon>
        <taxon>Bacillati</taxon>
        <taxon>Actinomycetota</taxon>
        <taxon>Actinomycetes</taxon>
        <taxon>Kitasatosporales</taxon>
        <taxon>Streptomycetaceae</taxon>
        <taxon>Actinacidiphila</taxon>
    </lineage>
</organism>
<reference evidence="2 3" key="1">
    <citation type="submission" date="2016-11" db="EMBL/GenBank/DDBJ databases">
        <authorList>
            <person name="Jaros S."/>
            <person name="Januszkiewicz K."/>
            <person name="Wedrychowicz H."/>
        </authorList>
    </citation>
    <scope>NUCLEOTIDE SEQUENCE [LARGE SCALE GENOMIC DNA]</scope>
    <source>
        <strain evidence="2 3">CGMCC 4.2025</strain>
    </source>
</reference>
<gene>
    <name evidence="2" type="ORF">SAMN05216499_106316</name>
</gene>
<protein>
    <submittedName>
        <fullName evidence="2">Uncharacterized protein</fullName>
    </submittedName>
</protein>
<feature type="region of interest" description="Disordered" evidence="1">
    <location>
        <begin position="1"/>
        <end position="55"/>
    </location>
</feature>
<name>A0A1M7E787_9ACTN</name>
<feature type="compositionally biased region" description="Low complexity" evidence="1">
    <location>
        <begin position="38"/>
        <end position="47"/>
    </location>
</feature>
<dbReference type="AlphaFoldDB" id="A0A1M7E787"/>
<proteinExistence type="predicted"/>
<dbReference type="EMBL" id="FRBI01000006">
    <property type="protein sequence ID" value="SHL87635.1"/>
    <property type="molecule type" value="Genomic_DNA"/>
</dbReference>
<evidence type="ECO:0000313" key="2">
    <source>
        <dbReference type="EMBL" id="SHL87635.1"/>
    </source>
</evidence>
<dbReference type="Proteomes" id="UP000184111">
    <property type="component" value="Unassembled WGS sequence"/>
</dbReference>
<evidence type="ECO:0000313" key="3">
    <source>
        <dbReference type="Proteomes" id="UP000184111"/>
    </source>
</evidence>
<evidence type="ECO:0000256" key="1">
    <source>
        <dbReference type="SAM" id="MobiDB-lite"/>
    </source>
</evidence>
<sequence>MLPAGPVVRAGFPVPPASPLVSPVPGGPGDVPSPRPGVPEVVPGPAVAGPPPGGGPVLVVGGTPVAGAIPDGASGGADVLTSRI</sequence>
<dbReference type="STRING" id="310782.SAMN05216499_106316"/>
<keyword evidence="3" id="KW-1185">Reference proteome</keyword>
<accession>A0A1M7E787</accession>